<dbReference type="Pfam" id="PF09729">
    <property type="entry name" value="Gti1_Pac2"/>
    <property type="match status" value="1"/>
</dbReference>
<evidence type="ECO:0008006" key="3">
    <source>
        <dbReference type="Google" id="ProtNLM"/>
    </source>
</evidence>
<dbReference type="InterPro" id="IPR018608">
    <property type="entry name" value="Gti1/Pac2"/>
</dbReference>
<gene>
    <name evidence="1" type="ORF">CXG81DRAFT_3260</name>
</gene>
<dbReference type="PANTHER" id="PTHR28027:SF2">
    <property type="entry name" value="TRANSCRIPTIONAL REGULATOR MIT1"/>
    <property type="match status" value="1"/>
</dbReference>
<keyword evidence="2" id="KW-1185">Reference proteome</keyword>
<accession>A0A4P9X3M9</accession>
<dbReference type="GO" id="GO:0003677">
    <property type="term" value="F:DNA binding"/>
    <property type="evidence" value="ECO:0007669"/>
    <property type="project" value="TreeGrafter"/>
</dbReference>
<feature type="non-terminal residue" evidence="1">
    <location>
        <position position="168"/>
    </location>
</feature>
<evidence type="ECO:0000313" key="1">
    <source>
        <dbReference type="EMBL" id="RKO99621.1"/>
    </source>
</evidence>
<sequence length="168" mass="19004">MLSSSGVPIPDCFVETTVDALVLFQAARQGLVARASRRLVHAEKTALASGATFIYDEEGSGIRRWTDGRLWSPSRILDNFLIYRELDQKMTRQEGGALRRITPGSRSRSRRGLLKRTFSVQIDGHCWHLVNYVATRHCAQLPRPHLLPWLAALRIPAELVEGQSFRRP</sequence>
<dbReference type="Proteomes" id="UP000274922">
    <property type="component" value="Unassembled WGS sequence"/>
</dbReference>
<dbReference type="EMBL" id="ML014270">
    <property type="protein sequence ID" value="RKO99621.1"/>
    <property type="molecule type" value="Genomic_DNA"/>
</dbReference>
<dbReference type="AlphaFoldDB" id="A0A4P9X3M9"/>
<dbReference type="OrthoDB" id="5572844at2759"/>
<organism evidence="1 2">
    <name type="scientific">Caulochytrium protostelioides</name>
    <dbReference type="NCBI Taxonomy" id="1555241"/>
    <lineage>
        <taxon>Eukaryota</taxon>
        <taxon>Fungi</taxon>
        <taxon>Fungi incertae sedis</taxon>
        <taxon>Chytridiomycota</taxon>
        <taxon>Chytridiomycota incertae sedis</taxon>
        <taxon>Chytridiomycetes</taxon>
        <taxon>Caulochytriales</taxon>
        <taxon>Caulochytriaceae</taxon>
        <taxon>Caulochytrium</taxon>
    </lineage>
</organism>
<name>A0A4P9X3M9_9FUNG</name>
<protein>
    <recommendedName>
        <fullName evidence="3">Gti1/Pac2 family-domain-containing protein</fullName>
    </recommendedName>
</protein>
<proteinExistence type="predicted"/>
<evidence type="ECO:0000313" key="2">
    <source>
        <dbReference type="Proteomes" id="UP000274922"/>
    </source>
</evidence>
<reference evidence="2" key="1">
    <citation type="journal article" date="2018" name="Nat. Microbiol.">
        <title>Leveraging single-cell genomics to expand the fungal tree of life.</title>
        <authorList>
            <person name="Ahrendt S.R."/>
            <person name="Quandt C.A."/>
            <person name="Ciobanu D."/>
            <person name="Clum A."/>
            <person name="Salamov A."/>
            <person name="Andreopoulos B."/>
            <person name="Cheng J.F."/>
            <person name="Woyke T."/>
            <person name="Pelin A."/>
            <person name="Henrissat B."/>
            <person name="Reynolds N.K."/>
            <person name="Benny G.L."/>
            <person name="Smith M.E."/>
            <person name="James T.Y."/>
            <person name="Grigoriev I.V."/>
        </authorList>
    </citation>
    <scope>NUCLEOTIDE SEQUENCE [LARGE SCALE GENOMIC DNA]</scope>
    <source>
        <strain evidence="2">ATCC 52028</strain>
    </source>
</reference>
<dbReference type="PANTHER" id="PTHR28027">
    <property type="entry name" value="TRANSCRIPTIONAL REGULATOR MIT1"/>
    <property type="match status" value="1"/>
</dbReference>